<evidence type="ECO:0000313" key="2">
    <source>
        <dbReference type="EMBL" id="EUC39849.1"/>
    </source>
</evidence>
<keyword evidence="1" id="KW-0732">Signal</keyword>
<dbReference type="EMBL" id="KI964237">
    <property type="protein sequence ID" value="EUC39849.1"/>
    <property type="molecule type" value="Genomic_DNA"/>
</dbReference>
<dbReference type="OrthoDB" id="3769880at2759"/>
<name>W6YWD5_COCMI</name>
<dbReference type="KEGG" id="bor:COCMIDRAFT_110392"/>
<protein>
    <submittedName>
        <fullName evidence="2">Uncharacterized protein</fullName>
    </submittedName>
</protein>
<dbReference type="Gene3D" id="2.60.120.260">
    <property type="entry name" value="Galactose-binding domain-like"/>
    <property type="match status" value="1"/>
</dbReference>
<organism evidence="2 3">
    <name type="scientific">Bipolaris oryzae ATCC 44560</name>
    <dbReference type="NCBI Taxonomy" id="930090"/>
    <lineage>
        <taxon>Eukaryota</taxon>
        <taxon>Fungi</taxon>
        <taxon>Dikarya</taxon>
        <taxon>Ascomycota</taxon>
        <taxon>Pezizomycotina</taxon>
        <taxon>Dothideomycetes</taxon>
        <taxon>Pleosporomycetidae</taxon>
        <taxon>Pleosporales</taxon>
        <taxon>Pleosporineae</taxon>
        <taxon>Pleosporaceae</taxon>
        <taxon>Bipolaris</taxon>
    </lineage>
</organism>
<accession>W6YWD5</accession>
<reference evidence="2 3" key="1">
    <citation type="journal article" date="2013" name="PLoS Genet.">
        <title>Comparative genome structure, secondary metabolite, and effector coding capacity across Cochliobolus pathogens.</title>
        <authorList>
            <person name="Condon B.J."/>
            <person name="Leng Y."/>
            <person name="Wu D."/>
            <person name="Bushley K.E."/>
            <person name="Ohm R.A."/>
            <person name="Otillar R."/>
            <person name="Martin J."/>
            <person name="Schackwitz W."/>
            <person name="Grimwood J."/>
            <person name="MohdZainudin N."/>
            <person name="Xue C."/>
            <person name="Wang R."/>
            <person name="Manning V.A."/>
            <person name="Dhillon B."/>
            <person name="Tu Z.J."/>
            <person name="Steffenson B.J."/>
            <person name="Salamov A."/>
            <person name="Sun H."/>
            <person name="Lowry S."/>
            <person name="LaButti K."/>
            <person name="Han J."/>
            <person name="Copeland A."/>
            <person name="Lindquist E."/>
            <person name="Barry K."/>
            <person name="Schmutz J."/>
            <person name="Baker S.E."/>
            <person name="Ciuffetti L.M."/>
            <person name="Grigoriev I.V."/>
            <person name="Zhong S."/>
            <person name="Turgeon B.G."/>
        </authorList>
    </citation>
    <scope>NUCLEOTIDE SEQUENCE [LARGE SCALE GENOMIC DNA]</scope>
    <source>
        <strain evidence="2 3">ATCC 44560</strain>
    </source>
</reference>
<evidence type="ECO:0000313" key="3">
    <source>
        <dbReference type="Proteomes" id="UP000054032"/>
    </source>
</evidence>
<dbReference type="HOGENOM" id="CLU_1408625_0_0_1"/>
<feature type="chain" id="PRO_5004886329" evidence="1">
    <location>
        <begin position="21"/>
        <end position="197"/>
    </location>
</feature>
<dbReference type="RefSeq" id="XP_007693629.1">
    <property type="nucleotide sequence ID" value="XM_007695439.1"/>
</dbReference>
<dbReference type="AlphaFoldDB" id="W6YWD5"/>
<gene>
    <name evidence="2" type="ORF">COCMIDRAFT_110392</name>
</gene>
<keyword evidence="3" id="KW-1185">Reference proteome</keyword>
<sequence>MLFLPTLLLTSTTTTTTTLASPLPFSNSCTPTNLLQNPSFESSPQDLSPWLSLATGSFSTRSLTRDNPGGHNSATAYIASCNSSADILSTLTLSQSYIEVAGGKEVECYAWVRAGKGGKGRARVEVFLDGGSCGGGVEVGEGQEEEEWVKVGGRVVVQDVGAGGVGHTVAVTVQGYGAEGDEGWSIAIDDVGVVVGC</sequence>
<proteinExistence type="predicted"/>
<dbReference type="Proteomes" id="UP000054032">
    <property type="component" value="Unassembled WGS sequence"/>
</dbReference>
<dbReference type="eggNOG" id="ENOG502RISE">
    <property type="taxonomic scope" value="Eukaryota"/>
</dbReference>
<feature type="signal peptide" evidence="1">
    <location>
        <begin position="1"/>
        <end position="20"/>
    </location>
</feature>
<evidence type="ECO:0000256" key="1">
    <source>
        <dbReference type="SAM" id="SignalP"/>
    </source>
</evidence>
<dbReference type="GeneID" id="19119590"/>